<dbReference type="EMBL" id="CAUYUJ010015094">
    <property type="protein sequence ID" value="CAK0849823.1"/>
    <property type="molecule type" value="Genomic_DNA"/>
</dbReference>
<name>A0ABN9TUE9_9DINO</name>
<evidence type="ECO:0000313" key="1">
    <source>
        <dbReference type="EMBL" id="CAK0849823.1"/>
    </source>
</evidence>
<evidence type="ECO:0000313" key="2">
    <source>
        <dbReference type="Proteomes" id="UP001189429"/>
    </source>
</evidence>
<reference evidence="1" key="1">
    <citation type="submission" date="2023-10" db="EMBL/GenBank/DDBJ databases">
        <authorList>
            <person name="Chen Y."/>
            <person name="Shah S."/>
            <person name="Dougan E. K."/>
            <person name="Thang M."/>
            <person name="Chan C."/>
        </authorList>
    </citation>
    <scope>NUCLEOTIDE SEQUENCE [LARGE SCALE GENOMIC DNA]</scope>
</reference>
<keyword evidence="2" id="KW-1185">Reference proteome</keyword>
<accession>A0ABN9TUE9</accession>
<comment type="caution">
    <text evidence="1">The sequence shown here is derived from an EMBL/GenBank/DDBJ whole genome shotgun (WGS) entry which is preliminary data.</text>
</comment>
<sequence length="135" mass="15209">MMLSRVISLGCAGFEPQELEDPVQLEWVPGSMETTTWGTESAYALRACFLSNRSQFLCRAMLPALFHLMNSSATGCGTRPWARTVRCRSEPFLWCTPASSSRWCVWAVAWTRNLASEVIAAGTAVKWWPLGLFWR</sequence>
<organism evidence="1 2">
    <name type="scientific">Prorocentrum cordatum</name>
    <dbReference type="NCBI Taxonomy" id="2364126"/>
    <lineage>
        <taxon>Eukaryota</taxon>
        <taxon>Sar</taxon>
        <taxon>Alveolata</taxon>
        <taxon>Dinophyceae</taxon>
        <taxon>Prorocentrales</taxon>
        <taxon>Prorocentraceae</taxon>
        <taxon>Prorocentrum</taxon>
    </lineage>
</organism>
<proteinExistence type="predicted"/>
<dbReference type="Proteomes" id="UP001189429">
    <property type="component" value="Unassembled WGS sequence"/>
</dbReference>
<gene>
    <name evidence="1" type="ORF">PCOR1329_LOCUS42419</name>
</gene>
<protein>
    <submittedName>
        <fullName evidence="1">Uncharacterized protein</fullName>
    </submittedName>
</protein>